<evidence type="ECO:0000256" key="1">
    <source>
        <dbReference type="PROSITE-ProRule" id="PRU00042"/>
    </source>
</evidence>
<comment type="caution">
    <text evidence="4">The sequence shown here is derived from an EMBL/GenBank/DDBJ whole genome shotgun (WGS) entry which is preliminary data.</text>
</comment>
<dbReference type="SMART" id="SM00355">
    <property type="entry name" value="ZnF_C2H2"/>
    <property type="match status" value="3"/>
</dbReference>
<feature type="compositionally biased region" description="Pro residues" evidence="2">
    <location>
        <begin position="107"/>
        <end position="120"/>
    </location>
</feature>
<dbReference type="InterPro" id="IPR036236">
    <property type="entry name" value="Znf_C2H2_sf"/>
</dbReference>
<keyword evidence="1" id="KW-0863">Zinc-finger</keyword>
<feature type="region of interest" description="Disordered" evidence="2">
    <location>
        <begin position="308"/>
        <end position="344"/>
    </location>
</feature>
<feature type="compositionally biased region" description="Pro residues" evidence="2">
    <location>
        <begin position="190"/>
        <end position="200"/>
    </location>
</feature>
<dbReference type="EMBL" id="CAJHNJ030000032">
    <property type="protein sequence ID" value="CAG9126478.1"/>
    <property type="molecule type" value="Genomic_DNA"/>
</dbReference>
<proteinExistence type="predicted"/>
<feature type="domain" description="C2H2-type" evidence="3">
    <location>
        <begin position="266"/>
        <end position="296"/>
    </location>
</feature>
<evidence type="ECO:0000313" key="5">
    <source>
        <dbReference type="Proteomes" id="UP000653454"/>
    </source>
</evidence>
<dbReference type="PROSITE" id="PS50157">
    <property type="entry name" value="ZINC_FINGER_C2H2_2"/>
    <property type="match status" value="2"/>
</dbReference>
<protein>
    <submittedName>
        <fullName evidence="4">(diamondback moth) hypothetical protein</fullName>
    </submittedName>
</protein>
<feature type="region of interest" description="Disordered" evidence="2">
    <location>
        <begin position="90"/>
        <end position="120"/>
    </location>
</feature>
<feature type="region of interest" description="Disordered" evidence="2">
    <location>
        <begin position="172"/>
        <end position="200"/>
    </location>
</feature>
<sequence>MELQPVPDEVPALPRGAAALRGARGGRGGAGAVREAPRAPGPRAAWLRAALQVQKLTMNVQPAPAPAPAAPAAPAPPPDNSLLVVRYEEDAERRADSDDERLVIDEPAPPAPPAPAAPAPARPAGAFSCAYCSHSTNSRGGLADHVLRHYSLKPYRCGHCGLNAHLQTLARHHERDHPGLPRRVSRVPAPAAPPPAAAPPAAAPASPAAYCLICSRAVPEAECAAHACRADHQPQLRRPARAPRRRHAPAPPAQRALRCEQLPDQVLCRLRRCGKVFTTMAAYLAHHDDKHAPTPPGLERKPVLRLVPASDDGDLTDEPAAGKRRLEDAGEPPVKRVARKSTTRLPAQRVARKSTARLPWHAAAPGREAAGDYSYYGAAPAPLARYADVRTHLSLPGSAHPLPVTVRALANILDICPRLVLKDANTDKQ</sequence>
<feature type="region of interest" description="Disordered" evidence="2">
    <location>
        <begin position="62"/>
        <end position="81"/>
    </location>
</feature>
<gene>
    <name evidence="4" type="ORF">PLXY2_LOCUS8677</name>
</gene>
<keyword evidence="5" id="KW-1185">Reference proteome</keyword>
<evidence type="ECO:0000256" key="2">
    <source>
        <dbReference type="SAM" id="MobiDB-lite"/>
    </source>
</evidence>
<dbReference type="GO" id="GO:0008270">
    <property type="term" value="F:zinc ion binding"/>
    <property type="evidence" value="ECO:0007669"/>
    <property type="project" value="UniProtKB-KW"/>
</dbReference>
<feature type="compositionally biased region" description="Pro residues" evidence="2">
    <location>
        <begin position="63"/>
        <end position="79"/>
    </location>
</feature>
<feature type="region of interest" description="Disordered" evidence="2">
    <location>
        <begin position="228"/>
        <end position="256"/>
    </location>
</feature>
<keyword evidence="1" id="KW-0862">Zinc</keyword>
<name>A0A8S4FE27_PLUXY</name>
<dbReference type="InterPro" id="IPR013087">
    <property type="entry name" value="Znf_C2H2_type"/>
</dbReference>
<dbReference type="PROSITE" id="PS00028">
    <property type="entry name" value="ZINC_FINGER_C2H2_1"/>
    <property type="match status" value="1"/>
</dbReference>
<dbReference type="Gene3D" id="3.30.160.60">
    <property type="entry name" value="Classic Zinc Finger"/>
    <property type="match status" value="1"/>
</dbReference>
<feature type="domain" description="C2H2-type" evidence="3">
    <location>
        <begin position="127"/>
        <end position="154"/>
    </location>
</feature>
<dbReference type="Proteomes" id="UP000653454">
    <property type="component" value="Unassembled WGS sequence"/>
</dbReference>
<evidence type="ECO:0000259" key="3">
    <source>
        <dbReference type="PROSITE" id="PS50157"/>
    </source>
</evidence>
<feature type="compositionally biased region" description="Basic and acidic residues" evidence="2">
    <location>
        <begin position="90"/>
        <end position="104"/>
    </location>
</feature>
<organism evidence="4 5">
    <name type="scientific">Plutella xylostella</name>
    <name type="common">Diamondback moth</name>
    <name type="synonym">Plutella maculipennis</name>
    <dbReference type="NCBI Taxonomy" id="51655"/>
    <lineage>
        <taxon>Eukaryota</taxon>
        <taxon>Metazoa</taxon>
        <taxon>Ecdysozoa</taxon>
        <taxon>Arthropoda</taxon>
        <taxon>Hexapoda</taxon>
        <taxon>Insecta</taxon>
        <taxon>Pterygota</taxon>
        <taxon>Neoptera</taxon>
        <taxon>Endopterygota</taxon>
        <taxon>Lepidoptera</taxon>
        <taxon>Glossata</taxon>
        <taxon>Ditrysia</taxon>
        <taxon>Yponomeutoidea</taxon>
        <taxon>Plutellidae</taxon>
        <taxon>Plutella</taxon>
    </lineage>
</organism>
<dbReference type="AlphaFoldDB" id="A0A8S4FE27"/>
<evidence type="ECO:0000313" key="4">
    <source>
        <dbReference type="EMBL" id="CAG9126478.1"/>
    </source>
</evidence>
<accession>A0A8S4FE27</accession>
<reference evidence="4" key="1">
    <citation type="submission" date="2020-11" db="EMBL/GenBank/DDBJ databases">
        <authorList>
            <person name="Whiteford S."/>
        </authorList>
    </citation>
    <scope>NUCLEOTIDE SEQUENCE</scope>
</reference>
<keyword evidence="1" id="KW-0479">Metal-binding</keyword>
<feature type="region of interest" description="Disordered" evidence="2">
    <location>
        <begin position="20"/>
        <end position="42"/>
    </location>
</feature>
<dbReference type="SUPFAM" id="SSF57667">
    <property type="entry name" value="beta-beta-alpha zinc fingers"/>
    <property type="match status" value="1"/>
</dbReference>
<feature type="compositionally biased region" description="Basic residues" evidence="2">
    <location>
        <begin position="238"/>
        <end position="248"/>
    </location>
</feature>